<feature type="coiled-coil region" evidence="1">
    <location>
        <begin position="482"/>
        <end position="509"/>
    </location>
</feature>
<dbReference type="AlphaFoldDB" id="A0A1X0PAX2"/>
<keyword evidence="1" id="KW-0175">Coiled coil</keyword>
<accession>A0A1X0PAX2</accession>
<organism evidence="2 3">
    <name type="scientific">Trypanosoma theileri</name>
    <dbReference type="NCBI Taxonomy" id="67003"/>
    <lineage>
        <taxon>Eukaryota</taxon>
        <taxon>Discoba</taxon>
        <taxon>Euglenozoa</taxon>
        <taxon>Kinetoplastea</taxon>
        <taxon>Metakinetoplastina</taxon>
        <taxon>Trypanosomatida</taxon>
        <taxon>Trypanosomatidae</taxon>
        <taxon>Trypanosoma</taxon>
    </lineage>
</organism>
<reference evidence="2 3" key="1">
    <citation type="submission" date="2017-03" db="EMBL/GenBank/DDBJ databases">
        <title>An alternative strategy for trypanosome survival in the mammalian bloodstream revealed through genome and transcriptome analysis of the ubiquitous bovine parasite Trypanosoma (Megatrypanum) theileri.</title>
        <authorList>
            <person name="Kelly S."/>
            <person name="Ivens A."/>
            <person name="Mott A."/>
            <person name="O'Neill E."/>
            <person name="Emms D."/>
            <person name="Macleod O."/>
            <person name="Voorheis P."/>
            <person name="Matthews J."/>
            <person name="Matthews K."/>
            <person name="Carrington M."/>
        </authorList>
    </citation>
    <scope>NUCLEOTIDE SEQUENCE [LARGE SCALE GENOMIC DNA]</scope>
    <source>
        <strain evidence="2">Edinburgh</strain>
    </source>
</reference>
<keyword evidence="3" id="KW-1185">Reference proteome</keyword>
<comment type="caution">
    <text evidence="2">The sequence shown here is derived from an EMBL/GenBank/DDBJ whole genome shotgun (WGS) entry which is preliminary data.</text>
</comment>
<dbReference type="RefSeq" id="XP_028887666.1">
    <property type="nucleotide sequence ID" value="XM_029021158.1"/>
</dbReference>
<evidence type="ECO:0000313" key="3">
    <source>
        <dbReference type="Proteomes" id="UP000192257"/>
    </source>
</evidence>
<evidence type="ECO:0000313" key="2">
    <source>
        <dbReference type="EMBL" id="ORC93600.1"/>
    </source>
</evidence>
<protein>
    <submittedName>
        <fullName evidence="2">Uncharacterized protein</fullName>
    </submittedName>
</protein>
<sequence>MSNFAEWTEPSTLQGPQMPFWKRAETRWKQQQALKLKLEVFCRRYCPLQLHLVPLLAAEYNSREEKLNEELFAIYGHSLTELQTAVVEEEKEKEMKMNVERGNTQSSSTLCGTGDFVRNPMEQAMALATYFGLDPYYVKAVEKRVRLASIKRNNLNKYEEEKEEDKEVKIQETVLFEVLATLFPDVLLHVLMESKQRETLVKRRLLSFLSFHEPHDNNNNDNNNSTINTKSLTLYDNDFSEMCQIFHDAFRKYYGSFLTRQKVIEDHTVLLPFKPLEEQEDVALYTHPFTNEKDPMQHLKQKMYRGDVGTMTDLPCTQYIGHSPYYNNNYNNNYYYPLSSSSIAVNMSGRIYGTGLPLFGGAHNGVRCDVEQLRRERVLMNPQKSLLPNSSILLDAASCQKCVFLEEQLVQMRAELTRLHCIAIANEEQKYYNEAVKYSLQEKYYSFPNNSSTTNTNTNIVDTSVVNISQGIIEPHHKCLMCKELRLTIKQLESKLRESYDNRRELLIKLRQVQLPVSPNVVLISNHKGEKKTRTVSTMTLLKGQQLDEMRGYMILDCL</sequence>
<dbReference type="VEuPathDB" id="TriTrypDB:TM35_000014770"/>
<dbReference type="OrthoDB" id="241781at2759"/>
<name>A0A1X0PAX2_9TRYP</name>
<evidence type="ECO:0000256" key="1">
    <source>
        <dbReference type="SAM" id="Coils"/>
    </source>
</evidence>
<proteinExistence type="predicted"/>
<dbReference type="GeneID" id="39980938"/>
<dbReference type="Proteomes" id="UP000192257">
    <property type="component" value="Unassembled WGS sequence"/>
</dbReference>
<dbReference type="EMBL" id="NBCO01000001">
    <property type="protein sequence ID" value="ORC93600.1"/>
    <property type="molecule type" value="Genomic_DNA"/>
</dbReference>
<gene>
    <name evidence="2" type="ORF">TM35_000014770</name>
</gene>